<dbReference type="Gene3D" id="3.30.230.10">
    <property type="match status" value="1"/>
</dbReference>
<dbReference type="Proteomes" id="UP001198901">
    <property type="component" value="Unassembled WGS sequence"/>
</dbReference>
<dbReference type="EMBL" id="JAIUJR010000004">
    <property type="protein sequence ID" value="MCA0132483.1"/>
    <property type="molecule type" value="Genomic_DNA"/>
</dbReference>
<evidence type="ECO:0000313" key="2">
    <source>
        <dbReference type="Proteomes" id="UP001198901"/>
    </source>
</evidence>
<dbReference type="InterPro" id="IPR047765">
    <property type="entry name" value="GHMP_GYDIA-like"/>
</dbReference>
<dbReference type="SUPFAM" id="SSF54211">
    <property type="entry name" value="Ribosomal protein S5 domain 2-like"/>
    <property type="match status" value="1"/>
</dbReference>
<evidence type="ECO:0000313" key="1">
    <source>
        <dbReference type="EMBL" id="MCA0132483.1"/>
    </source>
</evidence>
<keyword evidence="1" id="KW-0808">Transferase</keyword>
<reference evidence="2" key="1">
    <citation type="submission" date="2023-07" db="EMBL/GenBank/DDBJ databases">
        <authorList>
            <person name="Yue Y."/>
        </authorList>
    </citation>
    <scope>NUCLEOTIDE SEQUENCE [LARGE SCALE GENOMIC DNA]</scope>
    <source>
        <strain evidence="2">D23</strain>
    </source>
</reference>
<sequence>MKTFKSNGKLLLTAEYVVLDGAKALALPSRYGQSLSVSKNDKTKIHWQSYNEKNEIWFEDEIETMNGELKSKQLNHPVSERLIQILNAAKELNSDFLNNSFNYKIVTRQDFNRLWGLGTSSTLINNIAQWAKVDAYELLALTFGGSGYDIACAQHNCPITYKLDINRQPVVHSVPFEPSFMSHLYFVYLEQKQNSRDGIKAYRSRNKVDVSTIEKINNITESILGSATLEEFNELIEYHEYIIANLLAKKPIKQELFNDFEGTIKSLGAWGGDFVLVASKTNPTTYFKSKGFPTVIPYKEMVL</sequence>
<gene>
    <name evidence="1" type="ORF">LBU54_07790</name>
</gene>
<dbReference type="InterPro" id="IPR020568">
    <property type="entry name" value="Ribosomal_Su5_D2-typ_SF"/>
</dbReference>
<protein>
    <submittedName>
        <fullName evidence="1">GHMP kinase</fullName>
    </submittedName>
</protein>
<organism evidence="1 2">
    <name type="scientific">Winogradskyella alexanderae</name>
    <dbReference type="NCBI Taxonomy" id="2877123"/>
    <lineage>
        <taxon>Bacteria</taxon>
        <taxon>Pseudomonadati</taxon>
        <taxon>Bacteroidota</taxon>
        <taxon>Flavobacteriia</taxon>
        <taxon>Flavobacteriales</taxon>
        <taxon>Flavobacteriaceae</taxon>
        <taxon>Winogradskyella</taxon>
    </lineage>
</organism>
<proteinExistence type="predicted"/>
<dbReference type="NCBIfam" id="NF040656">
    <property type="entry name" value="GHMP_GYDIA"/>
    <property type="match status" value="1"/>
</dbReference>
<keyword evidence="1" id="KW-0418">Kinase</keyword>
<dbReference type="GO" id="GO:0016301">
    <property type="term" value="F:kinase activity"/>
    <property type="evidence" value="ECO:0007669"/>
    <property type="project" value="UniProtKB-KW"/>
</dbReference>
<accession>A0ABS7XR53</accession>
<keyword evidence="2" id="KW-1185">Reference proteome</keyword>
<dbReference type="InterPro" id="IPR014721">
    <property type="entry name" value="Ribsml_uS5_D2-typ_fold_subgr"/>
</dbReference>
<comment type="caution">
    <text evidence="1">The sequence shown here is derived from an EMBL/GenBank/DDBJ whole genome shotgun (WGS) entry which is preliminary data.</text>
</comment>
<dbReference type="RefSeq" id="WP_224528045.1">
    <property type="nucleotide sequence ID" value="NZ_JAIUJR010000004.1"/>
</dbReference>
<name>A0ABS7XR53_9FLAO</name>